<evidence type="ECO:0000256" key="4">
    <source>
        <dbReference type="PROSITE-ProRule" id="PRU01240"/>
    </source>
</evidence>
<evidence type="ECO:0000313" key="7">
    <source>
        <dbReference type="EMBL" id="KAG7438611.1"/>
    </source>
</evidence>
<feature type="domain" description="Peptidase S8/S53" evidence="5">
    <location>
        <begin position="576"/>
        <end position="817"/>
    </location>
</feature>
<evidence type="ECO:0000256" key="2">
    <source>
        <dbReference type="ARBA" id="ARBA00022801"/>
    </source>
</evidence>
<protein>
    <submittedName>
        <fullName evidence="7">Minor extracellular protease Epr</fullName>
    </submittedName>
</protein>
<dbReference type="PROSITE" id="PS00138">
    <property type="entry name" value="SUBTILASE_SER"/>
    <property type="match status" value="1"/>
</dbReference>
<sequence length="856" mass="97407">MSSERVNYLSEMYLLGTRLIWGELSHADPVISEEISGDEQNDRDFFAFESAIPAISGAYESIDMKSENSDMKFQKTLEEQLSTFGTRLANLDKTNEHASASSGSNYGDSIDRIYLYGESILTTGSCDREIQKNLLPQSATQWKEGVAGLTEANKMAEMKAYTKHFERLGKKPSKSFESLMNTECIDLPLDNLFDDLVNGTCRNQDHEALLYLSGWKDIEDKSVFHTRDVKSHDGSLSICKEIEDAQRMRIPLWLSFNSTNIWLADTKGLEIISHAKKENRRQITMEQLIQQKRFKSSDIHIELKKFHLAFRLVSSLRHLYLGSWLQQDLTLRNIFVMHDSKADSDNIMIEPYLNCQLQDIPKDMNDVIKDFDSGSQDYSRFFLSLAQVLIDIFKGGMGQCDYGTKLTPWCDALAEEAEMILQDDLSKHYRAAVYSCLLFLRHYHVGMGKAKTRELRAQWVILEHIVAPLRRNLDIWEAQVSQLSKVYTNNTGKEPMQCETCQQPYHRDAAHKAAIHRPTLAAFTLFSDEDDRNQVLKSNRFQVRSEHDFSTRMGRFVQRHILRAAGVDIPTDYPHKRVKVAIIDTGFCANDDLFFINAERRIRNCRSFIGKETDWEDIHGHGTHVARLVLRHAPECEVYVAKISDTRSFSEDQVGQLAKALEWAGEQADIINLSFGLGQLCPSPRLKEVLDKLVLSRKLIFAAASNSGGNRSRPWPANDLGVFCIHVTNERAVPNLNMNPIAKSSTDNFATLGENIQSYWMGEERCISGTSFATPIAAAMAANILEFACRNLSADESNALQAYRPIRRLFRNQITDNGEINGAYHCIKPWSDQLWGGEANNADVARVFREFLVHWT</sequence>
<dbReference type="InterPro" id="IPR050131">
    <property type="entry name" value="Peptidase_S8_subtilisin-like"/>
</dbReference>
<dbReference type="Pfam" id="PF24476">
    <property type="entry name" value="DUF7580"/>
    <property type="match status" value="1"/>
</dbReference>
<keyword evidence="3 4" id="KW-0720">Serine protease</keyword>
<organism evidence="7 8">
    <name type="scientific">Fusarium oxysporum f. sp. raphani</name>
    <dbReference type="NCBI Taxonomy" id="96318"/>
    <lineage>
        <taxon>Eukaryota</taxon>
        <taxon>Fungi</taxon>
        <taxon>Dikarya</taxon>
        <taxon>Ascomycota</taxon>
        <taxon>Pezizomycotina</taxon>
        <taxon>Sordariomycetes</taxon>
        <taxon>Hypocreomycetidae</taxon>
        <taxon>Hypocreales</taxon>
        <taxon>Nectriaceae</taxon>
        <taxon>Fusarium</taxon>
        <taxon>Fusarium oxysporum species complex</taxon>
    </lineage>
</organism>
<name>A0A8J5QBP4_FUSOX</name>
<dbReference type="GO" id="GO:0006508">
    <property type="term" value="P:proteolysis"/>
    <property type="evidence" value="ECO:0007669"/>
    <property type="project" value="UniProtKB-KW"/>
</dbReference>
<dbReference type="InterPro" id="IPR000209">
    <property type="entry name" value="Peptidase_S8/S53_dom"/>
</dbReference>
<feature type="active site" description="Charge relay system" evidence="4">
    <location>
        <position position="584"/>
    </location>
</feature>
<comment type="caution">
    <text evidence="7">The sequence shown here is derived from an EMBL/GenBank/DDBJ whole genome shotgun (WGS) entry which is preliminary data.</text>
</comment>
<dbReference type="PANTHER" id="PTHR43806">
    <property type="entry name" value="PEPTIDASE S8"/>
    <property type="match status" value="1"/>
</dbReference>
<dbReference type="Pfam" id="PF00082">
    <property type="entry name" value="Peptidase_S8"/>
    <property type="match status" value="1"/>
</dbReference>
<dbReference type="InterPro" id="IPR056002">
    <property type="entry name" value="DUF7580"/>
</dbReference>
<dbReference type="PROSITE" id="PS51892">
    <property type="entry name" value="SUBTILASE"/>
    <property type="match status" value="1"/>
</dbReference>
<accession>A0A8J5QBP4</accession>
<dbReference type="InterPro" id="IPR023828">
    <property type="entry name" value="Peptidase_S8_Ser-AS"/>
</dbReference>
<reference evidence="7" key="1">
    <citation type="submission" date="2021-04" db="EMBL/GenBank/DDBJ databases">
        <title>First draft genome resource for Brassicaceae pathogens Fusarium oxysporum f. sp. raphani and Fusarium oxysporum f. sp. rapae.</title>
        <authorList>
            <person name="Asai S."/>
        </authorList>
    </citation>
    <scope>NUCLEOTIDE SEQUENCE</scope>
    <source>
        <strain evidence="7">Tf1262</strain>
    </source>
</reference>
<dbReference type="Proteomes" id="UP000693942">
    <property type="component" value="Unassembled WGS sequence"/>
</dbReference>
<feature type="active site" description="Charge relay system" evidence="4">
    <location>
        <position position="621"/>
    </location>
</feature>
<dbReference type="GO" id="GO:0004252">
    <property type="term" value="F:serine-type endopeptidase activity"/>
    <property type="evidence" value="ECO:0007669"/>
    <property type="project" value="UniProtKB-UniRule"/>
</dbReference>
<dbReference type="EMBL" id="JAELUR010000001">
    <property type="protein sequence ID" value="KAG7438611.1"/>
    <property type="molecule type" value="Genomic_DNA"/>
</dbReference>
<dbReference type="PANTHER" id="PTHR43806:SF11">
    <property type="entry name" value="CEREVISIN-RELATED"/>
    <property type="match status" value="1"/>
</dbReference>
<dbReference type="AlphaFoldDB" id="A0A8J5QBP4"/>
<gene>
    <name evidence="7" type="primary">epr-0</name>
    <name evidence="7" type="ORF">Forpi1262_v000116</name>
</gene>
<feature type="domain" description="DUF7580" evidence="6">
    <location>
        <begin position="227"/>
        <end position="474"/>
    </location>
</feature>
<evidence type="ECO:0000259" key="6">
    <source>
        <dbReference type="Pfam" id="PF24476"/>
    </source>
</evidence>
<feature type="active site" description="Charge relay system" evidence="4">
    <location>
        <position position="771"/>
    </location>
</feature>
<evidence type="ECO:0000256" key="1">
    <source>
        <dbReference type="ARBA" id="ARBA00022670"/>
    </source>
</evidence>
<keyword evidence="2 4" id="KW-0378">Hydrolase</keyword>
<evidence type="ECO:0000313" key="8">
    <source>
        <dbReference type="Proteomes" id="UP000693942"/>
    </source>
</evidence>
<comment type="similarity">
    <text evidence="4">Belongs to the peptidase S8 family.</text>
</comment>
<proteinExistence type="inferred from homology"/>
<keyword evidence="1 4" id="KW-0645">Protease</keyword>
<evidence type="ECO:0000256" key="3">
    <source>
        <dbReference type="ARBA" id="ARBA00022825"/>
    </source>
</evidence>
<evidence type="ECO:0000259" key="5">
    <source>
        <dbReference type="Pfam" id="PF00082"/>
    </source>
</evidence>